<keyword evidence="4" id="KW-0804">Transcription</keyword>
<dbReference type="SUPFAM" id="SSF46785">
    <property type="entry name" value="Winged helix' DNA-binding domain"/>
    <property type="match status" value="1"/>
</dbReference>
<feature type="domain" description="HTH lysR-type" evidence="5">
    <location>
        <begin position="1"/>
        <end position="61"/>
    </location>
</feature>
<dbReference type="Pfam" id="PF00126">
    <property type="entry name" value="HTH_1"/>
    <property type="match status" value="1"/>
</dbReference>
<dbReference type="InterPro" id="IPR005119">
    <property type="entry name" value="LysR_subst-bd"/>
</dbReference>
<dbReference type="PANTHER" id="PTHR30537">
    <property type="entry name" value="HTH-TYPE TRANSCRIPTIONAL REGULATOR"/>
    <property type="match status" value="1"/>
</dbReference>
<dbReference type="InterPro" id="IPR036390">
    <property type="entry name" value="WH_DNA-bd_sf"/>
</dbReference>
<evidence type="ECO:0000313" key="6">
    <source>
        <dbReference type="EMBL" id="MCT8331600.1"/>
    </source>
</evidence>
<evidence type="ECO:0000259" key="5">
    <source>
        <dbReference type="PROSITE" id="PS50931"/>
    </source>
</evidence>
<dbReference type="InterPro" id="IPR036388">
    <property type="entry name" value="WH-like_DNA-bd_sf"/>
</dbReference>
<evidence type="ECO:0000313" key="7">
    <source>
        <dbReference type="Proteomes" id="UP001205601"/>
    </source>
</evidence>
<keyword evidence="7" id="KW-1185">Reference proteome</keyword>
<dbReference type="PROSITE" id="PS50931">
    <property type="entry name" value="HTH_LYSR"/>
    <property type="match status" value="1"/>
</dbReference>
<gene>
    <name evidence="6" type="ORF">N5I32_18950</name>
</gene>
<dbReference type="SUPFAM" id="SSF53850">
    <property type="entry name" value="Periplasmic binding protein-like II"/>
    <property type="match status" value="1"/>
</dbReference>
<evidence type="ECO:0000256" key="3">
    <source>
        <dbReference type="ARBA" id="ARBA00023125"/>
    </source>
</evidence>
<organism evidence="6 7">
    <name type="scientific">Albidovulum sediminis</name>
    <dbReference type="NCBI Taxonomy" id="3066345"/>
    <lineage>
        <taxon>Bacteria</taxon>
        <taxon>Pseudomonadati</taxon>
        <taxon>Pseudomonadota</taxon>
        <taxon>Alphaproteobacteria</taxon>
        <taxon>Rhodobacterales</taxon>
        <taxon>Paracoccaceae</taxon>
        <taxon>Albidovulum</taxon>
    </lineage>
</organism>
<comment type="caution">
    <text evidence="6">The sequence shown here is derived from an EMBL/GenBank/DDBJ whole genome shotgun (WGS) entry which is preliminary data.</text>
</comment>
<dbReference type="InterPro" id="IPR058163">
    <property type="entry name" value="LysR-type_TF_proteobact-type"/>
</dbReference>
<keyword evidence="2" id="KW-0805">Transcription regulation</keyword>
<evidence type="ECO:0000256" key="4">
    <source>
        <dbReference type="ARBA" id="ARBA00023163"/>
    </source>
</evidence>
<accession>A0ABT2NRM6</accession>
<reference evidence="7" key="1">
    <citation type="submission" date="2023-07" db="EMBL/GenBank/DDBJ databases">
        <title>Defluviimonas sediminis sp. nov., isolated from mangrove sediment.</title>
        <authorList>
            <person name="Liu L."/>
            <person name="Li J."/>
            <person name="Huang Y."/>
            <person name="Pan J."/>
            <person name="Li M."/>
        </authorList>
    </citation>
    <scope>NUCLEOTIDE SEQUENCE [LARGE SCALE GENOMIC DNA]</scope>
    <source>
        <strain evidence="7">FT324</strain>
    </source>
</reference>
<dbReference type="CDD" id="cd08474">
    <property type="entry name" value="PBP2_CrgA_like_5"/>
    <property type="match status" value="1"/>
</dbReference>
<dbReference type="PRINTS" id="PR00039">
    <property type="entry name" value="HTHLYSR"/>
</dbReference>
<dbReference type="Pfam" id="PF03466">
    <property type="entry name" value="LysR_substrate"/>
    <property type="match status" value="1"/>
</dbReference>
<dbReference type="Proteomes" id="UP001205601">
    <property type="component" value="Unassembled WGS sequence"/>
</dbReference>
<protein>
    <submittedName>
        <fullName evidence="6">LysR family transcriptional regulator</fullName>
    </submittedName>
</protein>
<dbReference type="EMBL" id="JAOCQF010000005">
    <property type="protein sequence ID" value="MCT8331600.1"/>
    <property type="molecule type" value="Genomic_DNA"/>
</dbReference>
<evidence type="ECO:0000256" key="2">
    <source>
        <dbReference type="ARBA" id="ARBA00023015"/>
    </source>
</evidence>
<proteinExistence type="inferred from homology"/>
<dbReference type="Gene3D" id="3.40.190.290">
    <property type="match status" value="1"/>
</dbReference>
<comment type="similarity">
    <text evidence="1">Belongs to the LysR transcriptional regulatory family.</text>
</comment>
<sequence length="299" mass="33375">MSKHHLDDLATFIVVAEEKNFTRAAKRLGISQSALSQTILALEARLGLRLLTRTTRRVSLTPAGERMLHVIAPRIEEIQLELKALGDLRDKPSGSIRISATEYTAEAILWPAVSGLIKLYPDIDVEVSSDYGFVDIVQDRFDAGIRPGDTVEKDMIAVRVGPDIRMAVAGSPDYFSSFPAPHTPNELTEHNCINLRLPRHGGMYAWEFEKGGQRVNVRVKGQLVFNSGRMVVNAALGGHGLIYLPESQLAPYLNEGQLVRVLDDWCRVYTGYHLYYPRNRQPTQAFSLLVEALRHNGKS</sequence>
<name>A0ABT2NRM6_9RHOB</name>
<dbReference type="PANTHER" id="PTHR30537:SF1">
    <property type="entry name" value="HTH-TYPE TRANSCRIPTIONAL REGULATOR PGRR"/>
    <property type="match status" value="1"/>
</dbReference>
<dbReference type="RefSeq" id="WP_261497514.1">
    <property type="nucleotide sequence ID" value="NZ_JAOCQF010000005.1"/>
</dbReference>
<dbReference type="Gene3D" id="1.10.10.10">
    <property type="entry name" value="Winged helix-like DNA-binding domain superfamily/Winged helix DNA-binding domain"/>
    <property type="match status" value="1"/>
</dbReference>
<dbReference type="InterPro" id="IPR000847">
    <property type="entry name" value="LysR_HTH_N"/>
</dbReference>
<evidence type="ECO:0000256" key="1">
    <source>
        <dbReference type="ARBA" id="ARBA00009437"/>
    </source>
</evidence>
<keyword evidence="3" id="KW-0238">DNA-binding</keyword>